<dbReference type="AlphaFoldDB" id="A0A067SIJ9"/>
<dbReference type="SUPFAM" id="SSF48452">
    <property type="entry name" value="TPR-like"/>
    <property type="match status" value="1"/>
</dbReference>
<evidence type="ECO:0000313" key="3">
    <source>
        <dbReference type="Proteomes" id="UP000027222"/>
    </source>
</evidence>
<dbReference type="InterPro" id="IPR024983">
    <property type="entry name" value="CHAT_dom"/>
</dbReference>
<dbReference type="HOGENOM" id="CLU_001305_0_1_1"/>
<dbReference type="STRING" id="685588.A0A067SIJ9"/>
<protein>
    <recommendedName>
        <fullName evidence="1">CHAT domain-containing protein</fullName>
    </recommendedName>
</protein>
<name>A0A067SIJ9_GALM3</name>
<accession>A0A067SIJ9</accession>
<proteinExistence type="predicted"/>
<keyword evidence="3" id="KW-1185">Reference proteome</keyword>
<dbReference type="InterPro" id="IPR011990">
    <property type="entry name" value="TPR-like_helical_dom_sf"/>
</dbReference>
<reference evidence="3" key="1">
    <citation type="journal article" date="2014" name="Proc. Natl. Acad. Sci. U.S.A.">
        <title>Extensive sampling of basidiomycete genomes demonstrates inadequacy of the white-rot/brown-rot paradigm for wood decay fungi.</title>
        <authorList>
            <person name="Riley R."/>
            <person name="Salamov A.A."/>
            <person name="Brown D.W."/>
            <person name="Nagy L.G."/>
            <person name="Floudas D."/>
            <person name="Held B.W."/>
            <person name="Levasseur A."/>
            <person name="Lombard V."/>
            <person name="Morin E."/>
            <person name="Otillar R."/>
            <person name="Lindquist E.A."/>
            <person name="Sun H."/>
            <person name="LaButti K.M."/>
            <person name="Schmutz J."/>
            <person name="Jabbour D."/>
            <person name="Luo H."/>
            <person name="Baker S.E."/>
            <person name="Pisabarro A.G."/>
            <person name="Walton J.D."/>
            <person name="Blanchette R.A."/>
            <person name="Henrissat B."/>
            <person name="Martin F."/>
            <person name="Cullen D."/>
            <person name="Hibbett D.S."/>
            <person name="Grigoriev I.V."/>
        </authorList>
    </citation>
    <scope>NUCLEOTIDE SEQUENCE [LARGE SCALE GENOMIC DNA]</scope>
    <source>
        <strain evidence="3">CBS 339.88</strain>
    </source>
</reference>
<sequence length="1196" mass="132877">MFPRWAKQWQKAKAGARSLLGKNREDSICIMTYVVVERVSNAADDPGSAITQMRVEFFSDWQNEGGDTLLLNKVSSREWKYDRILQFKGEEVAFEAVLDDKLCIGRVVLGKTDIERLKSITNPTEETRDLLIAGEYTPRFRLRFQIVSFPLVGNFSKEIFFNIAAKDRLDGRLFFIIQSLPDNTANKVLFDDAYTDWVFKDYRRTQGRDIDFTQLHVGLSRMLAHFQSIPQPAPPSLNADPLEHAAAVLRFPHYFPGIDPDDFLRRLGRTSQAAQFTHESHVHTDASCPQCDIKALLSQFSRTRDPKFIIQSISTLQDLIQHTPENDPSLPIYLSLLGVSLRHRFSFSGDVGDISDAISLHRRAIQLTPDGHLDKATFFTNLGVALRAQFSATGDLADISEAISLQQKAIQLFREGDPSMPMLFSNLAISLHQRFMSSNEHRDIVESISLLKKAIQLTPSGQPQLPVYLTTLGYAIQILLVSIGKPSNNSEAISFLRQAVQLTPENHPFMPIRLSNLAASLQLRFRDTQALSDITESILSLQQAIPLLSKSHTALPTLLNDMGESFIARFLSSGELPDKSKGISFLEDAVRAVSNHHPNFPQLVFSLALSYSTCFGRTHDMNDMHMAISNFSLAANSPAGPPDSRLKAARLWVQFTSKYDPTQLLEAHGAVIRLISHVAGLEQTITRRHNNLIDISTASASASAVAFASERSDLALEWLEQGRCLVWRQLHDLRTPLDALQSYDSVLANKIVTVAQALEGAGNRRESSTLISETSVFLKSTVKDEELVHVQLARQWDQLLAEVRSIPDFEDFLKPPPSSILLRNLPNFGVVVVINVHGNRCDALALRPGMEPLHINLPQFSYGKAASLRNKMKACLGISDRRMRESKPEGTRGMRHEGSSLKSILSTLWTSVVKPILNGLGHFEPPSDLMRIWWCATGPLAFLPIHAAGIYNDLKPGTGTTLFDFAISSYTPTIRALGDIVKRPRDVENLKVKPGLFMIGQPDTPQLPPISKTTVEVRIVEQKLKARDIEVLCLDSAAATVDRGVQNMKAYSCVHFACHAMQDTEKPLASGFALYDGRLELSTIIQENMVDADFAFLSACQTSTGDEKLSEEAVHLAAGMLAAGYRGAVATMWSIEDKYGPLIAEDFYSNLTRDSESLSGEHAARALHCATRNLRKSIGDSESALLAWVPYVHFGL</sequence>
<feature type="domain" description="CHAT" evidence="1">
    <location>
        <begin position="904"/>
        <end position="1195"/>
    </location>
</feature>
<dbReference type="Pfam" id="PF12770">
    <property type="entry name" value="CHAT"/>
    <property type="match status" value="1"/>
</dbReference>
<dbReference type="Proteomes" id="UP000027222">
    <property type="component" value="Unassembled WGS sequence"/>
</dbReference>
<dbReference type="EMBL" id="KL142400">
    <property type="protein sequence ID" value="KDR69832.1"/>
    <property type="molecule type" value="Genomic_DNA"/>
</dbReference>
<dbReference type="OrthoDB" id="9991317at2759"/>
<dbReference type="Gene3D" id="1.25.40.10">
    <property type="entry name" value="Tetratricopeptide repeat domain"/>
    <property type="match status" value="2"/>
</dbReference>
<evidence type="ECO:0000313" key="2">
    <source>
        <dbReference type="EMBL" id="KDR69832.1"/>
    </source>
</evidence>
<evidence type="ECO:0000259" key="1">
    <source>
        <dbReference type="Pfam" id="PF12770"/>
    </source>
</evidence>
<gene>
    <name evidence="2" type="ORF">GALMADRAFT_103931</name>
</gene>
<organism evidence="2 3">
    <name type="scientific">Galerina marginata (strain CBS 339.88)</name>
    <dbReference type="NCBI Taxonomy" id="685588"/>
    <lineage>
        <taxon>Eukaryota</taxon>
        <taxon>Fungi</taxon>
        <taxon>Dikarya</taxon>
        <taxon>Basidiomycota</taxon>
        <taxon>Agaricomycotina</taxon>
        <taxon>Agaricomycetes</taxon>
        <taxon>Agaricomycetidae</taxon>
        <taxon>Agaricales</taxon>
        <taxon>Agaricineae</taxon>
        <taxon>Strophariaceae</taxon>
        <taxon>Galerina</taxon>
    </lineage>
</organism>